<proteinExistence type="inferred from homology"/>
<evidence type="ECO:0000256" key="1">
    <source>
        <dbReference type="ARBA" id="ARBA00007274"/>
    </source>
</evidence>
<accession>A0ABV9GX69</accession>
<dbReference type="PANTHER" id="PTHR43300:SF7">
    <property type="entry name" value="UDP-N-ACETYLBACILLOSAMINE N-ACETYLTRANSFERASE"/>
    <property type="match status" value="1"/>
</dbReference>
<dbReference type="InterPro" id="IPR041561">
    <property type="entry name" value="PglD_N"/>
</dbReference>
<dbReference type="Pfam" id="PF17836">
    <property type="entry name" value="PglD_N"/>
    <property type="match status" value="1"/>
</dbReference>
<dbReference type="Gene3D" id="3.40.50.20">
    <property type="match status" value="1"/>
</dbReference>
<feature type="domain" description="PglD N-terminal" evidence="2">
    <location>
        <begin position="9"/>
        <end position="85"/>
    </location>
</feature>
<protein>
    <submittedName>
        <fullName evidence="3">Acetyltransferase</fullName>
    </submittedName>
</protein>
<dbReference type="InterPro" id="IPR011004">
    <property type="entry name" value="Trimer_LpxA-like_sf"/>
</dbReference>
<organism evidence="3 4">
    <name type="scientific">Comamonas nitrativorans</name>
    <dbReference type="NCBI Taxonomy" id="108437"/>
    <lineage>
        <taxon>Bacteria</taxon>
        <taxon>Pseudomonadati</taxon>
        <taxon>Pseudomonadota</taxon>
        <taxon>Betaproteobacteria</taxon>
        <taxon>Burkholderiales</taxon>
        <taxon>Comamonadaceae</taxon>
        <taxon>Comamonas</taxon>
    </lineage>
</organism>
<dbReference type="InterPro" id="IPR050179">
    <property type="entry name" value="Trans_hexapeptide_repeat"/>
</dbReference>
<comment type="similarity">
    <text evidence="1">Belongs to the transferase hexapeptide repeat family.</text>
</comment>
<dbReference type="RefSeq" id="WP_377724969.1">
    <property type="nucleotide sequence ID" value="NZ_JBHSEW010000004.1"/>
</dbReference>
<keyword evidence="4" id="KW-1185">Reference proteome</keyword>
<dbReference type="Proteomes" id="UP001595967">
    <property type="component" value="Unassembled WGS sequence"/>
</dbReference>
<evidence type="ECO:0000313" key="3">
    <source>
        <dbReference type="EMBL" id="MFC4621855.1"/>
    </source>
</evidence>
<name>A0ABV9GX69_9BURK</name>
<dbReference type="SUPFAM" id="SSF51161">
    <property type="entry name" value="Trimeric LpxA-like enzymes"/>
    <property type="match status" value="1"/>
</dbReference>
<comment type="caution">
    <text evidence="3">The sequence shown here is derived from an EMBL/GenBank/DDBJ whole genome shotgun (WGS) entry which is preliminary data.</text>
</comment>
<dbReference type="EMBL" id="JBHSEW010000004">
    <property type="protein sequence ID" value="MFC4621855.1"/>
    <property type="molecule type" value="Genomic_DNA"/>
</dbReference>
<evidence type="ECO:0000259" key="2">
    <source>
        <dbReference type="Pfam" id="PF17836"/>
    </source>
</evidence>
<dbReference type="Gene3D" id="2.160.10.10">
    <property type="entry name" value="Hexapeptide repeat proteins"/>
    <property type="match status" value="1"/>
</dbReference>
<evidence type="ECO:0000313" key="4">
    <source>
        <dbReference type="Proteomes" id="UP001595967"/>
    </source>
</evidence>
<sequence length="220" mass="23198">MAALQDLFAVYGMSGFGREVIPLARQQLAQIGEGADRLVFVDDAPGPATINGHRLLTYAQFLAEPARQRHAVLAIANSAVREKLALRCTQDGVLPWAVSASNAVRMDEVELGEGAILCPFVTLTSNVRIGRCFHANIYSYVAHDCVVGDFVTFAPGVKCNGNVVIEDHAYIGTGAILKQGLPGKPLVIGRGAVVGMGAVVTKSVPPGVTVVGNPARPLQR</sequence>
<dbReference type="InterPro" id="IPR020019">
    <property type="entry name" value="AcTrfase_PglD-like"/>
</dbReference>
<dbReference type="CDD" id="cd03360">
    <property type="entry name" value="LbH_AT_putative"/>
    <property type="match status" value="1"/>
</dbReference>
<dbReference type="NCBIfam" id="TIGR03570">
    <property type="entry name" value="NeuD_NnaD"/>
    <property type="match status" value="1"/>
</dbReference>
<dbReference type="PANTHER" id="PTHR43300">
    <property type="entry name" value="ACETYLTRANSFERASE"/>
    <property type="match status" value="1"/>
</dbReference>
<gene>
    <name evidence="3" type="ORF">ACFO3A_06450</name>
</gene>
<reference evidence="4" key="1">
    <citation type="journal article" date="2019" name="Int. J. Syst. Evol. Microbiol.">
        <title>The Global Catalogue of Microorganisms (GCM) 10K type strain sequencing project: providing services to taxonomists for standard genome sequencing and annotation.</title>
        <authorList>
            <consortium name="The Broad Institute Genomics Platform"/>
            <consortium name="The Broad Institute Genome Sequencing Center for Infectious Disease"/>
            <person name="Wu L."/>
            <person name="Ma J."/>
        </authorList>
    </citation>
    <scope>NUCLEOTIDE SEQUENCE [LARGE SCALE GENOMIC DNA]</scope>
    <source>
        <strain evidence="4">JCM 11650</strain>
    </source>
</reference>